<keyword evidence="3" id="KW-1185">Reference proteome</keyword>
<organism evidence="2 3">
    <name type="scientific">Cotesia glomerata</name>
    <name type="common">Lepidopteran parasitic wasp</name>
    <name type="synonym">Apanteles glomeratus</name>
    <dbReference type="NCBI Taxonomy" id="32391"/>
    <lineage>
        <taxon>Eukaryota</taxon>
        <taxon>Metazoa</taxon>
        <taxon>Ecdysozoa</taxon>
        <taxon>Arthropoda</taxon>
        <taxon>Hexapoda</taxon>
        <taxon>Insecta</taxon>
        <taxon>Pterygota</taxon>
        <taxon>Neoptera</taxon>
        <taxon>Endopterygota</taxon>
        <taxon>Hymenoptera</taxon>
        <taxon>Apocrita</taxon>
        <taxon>Ichneumonoidea</taxon>
        <taxon>Braconidae</taxon>
        <taxon>Microgastrinae</taxon>
        <taxon>Cotesia</taxon>
    </lineage>
</organism>
<reference evidence="2 3" key="1">
    <citation type="journal article" date="2021" name="J. Hered.">
        <title>A chromosome-level genome assembly of the parasitoid wasp, Cotesia glomerata (Hymenoptera: Braconidae).</title>
        <authorList>
            <person name="Pinto B.J."/>
            <person name="Weis J.J."/>
            <person name="Gamble T."/>
            <person name="Ode P.J."/>
            <person name="Paul R."/>
            <person name="Zaspel J.M."/>
        </authorList>
    </citation>
    <scope>NUCLEOTIDE SEQUENCE [LARGE SCALE GENOMIC DNA]</scope>
    <source>
        <strain evidence="2">CgM1</strain>
    </source>
</reference>
<dbReference type="Proteomes" id="UP000826195">
    <property type="component" value="Unassembled WGS sequence"/>
</dbReference>
<evidence type="ECO:0000313" key="3">
    <source>
        <dbReference type="Proteomes" id="UP000826195"/>
    </source>
</evidence>
<name>A0AAV7I5C8_COTGL</name>
<accession>A0AAV7I5C8</accession>
<feature type="region of interest" description="Disordered" evidence="1">
    <location>
        <begin position="1"/>
        <end position="36"/>
    </location>
</feature>
<gene>
    <name evidence="2" type="ORF">KQX54_017387</name>
</gene>
<dbReference type="EMBL" id="JAHXZJ010002609">
    <property type="protein sequence ID" value="KAH0540441.1"/>
    <property type="molecule type" value="Genomic_DNA"/>
</dbReference>
<evidence type="ECO:0000313" key="2">
    <source>
        <dbReference type="EMBL" id="KAH0540441.1"/>
    </source>
</evidence>
<feature type="compositionally biased region" description="Basic and acidic residues" evidence="1">
    <location>
        <begin position="26"/>
        <end position="36"/>
    </location>
</feature>
<dbReference type="AlphaFoldDB" id="A0AAV7I5C8"/>
<evidence type="ECO:0000256" key="1">
    <source>
        <dbReference type="SAM" id="MobiDB-lite"/>
    </source>
</evidence>
<sequence>MSEDPRMESTKLTPSPGVDSGAVNRKTGENENDKRVPDRICAEALWDVPEPFYRSTTPTRGTLHGPENQTNRGCILYRGTVENMVNWDCFEISREQLSMSPNFQNSFHSFSLILSGAYSLFVETIPPTIRVNKLPVTSIFTTKYSFHLMNNRLFPFPVPLL</sequence>
<proteinExistence type="predicted"/>
<comment type="caution">
    <text evidence="2">The sequence shown here is derived from an EMBL/GenBank/DDBJ whole genome shotgun (WGS) entry which is preliminary data.</text>
</comment>
<protein>
    <submittedName>
        <fullName evidence="2">Uncharacterized protein</fullName>
    </submittedName>
</protein>